<protein>
    <submittedName>
        <fullName evidence="1">Uncharacterized protein</fullName>
    </submittedName>
</protein>
<sequence>MIANLKKRYSVKDLDKMVWRCASAETVDNYDHAIQNLEEAYPEARAELTEGMSPDQWALAYDGNLSFGKHMINSSESVNSLLKRARKLLVQALASAIFYRMNELFVHRRDKATQVVMADTPLLYDQDSERSEAIWHGELGCVRNVVERVNRREALYPSSADPYLMEIGHYC</sequence>
<evidence type="ECO:0000313" key="2">
    <source>
        <dbReference type="Proteomes" id="UP000825729"/>
    </source>
</evidence>
<dbReference type="Proteomes" id="UP000825729">
    <property type="component" value="Unassembled WGS sequence"/>
</dbReference>
<comment type="caution">
    <text evidence="1">The sequence shown here is derived from an EMBL/GenBank/DDBJ whole genome shotgun (WGS) entry which is preliminary data.</text>
</comment>
<evidence type="ECO:0000313" key="1">
    <source>
        <dbReference type="EMBL" id="KAG9453769.1"/>
    </source>
</evidence>
<reference evidence="1 2" key="1">
    <citation type="submission" date="2021-07" db="EMBL/GenBank/DDBJ databases">
        <title>The Aristolochia fimbriata genome: insights into angiosperm evolution, floral development and chemical biosynthesis.</title>
        <authorList>
            <person name="Jiao Y."/>
        </authorList>
    </citation>
    <scope>NUCLEOTIDE SEQUENCE [LARGE SCALE GENOMIC DNA]</scope>
    <source>
        <strain evidence="1">IBCAS-2021</strain>
        <tissue evidence="1">Leaf</tissue>
    </source>
</reference>
<gene>
    <name evidence="1" type="ORF">H6P81_006673</name>
</gene>
<name>A0AAV7EZ48_ARIFI</name>
<organism evidence="1 2">
    <name type="scientific">Aristolochia fimbriata</name>
    <name type="common">White veined hardy Dutchman's pipe vine</name>
    <dbReference type="NCBI Taxonomy" id="158543"/>
    <lineage>
        <taxon>Eukaryota</taxon>
        <taxon>Viridiplantae</taxon>
        <taxon>Streptophyta</taxon>
        <taxon>Embryophyta</taxon>
        <taxon>Tracheophyta</taxon>
        <taxon>Spermatophyta</taxon>
        <taxon>Magnoliopsida</taxon>
        <taxon>Magnoliidae</taxon>
        <taxon>Piperales</taxon>
        <taxon>Aristolochiaceae</taxon>
        <taxon>Aristolochia</taxon>
    </lineage>
</organism>
<dbReference type="EMBL" id="JAINDJ010000003">
    <property type="protein sequence ID" value="KAG9453769.1"/>
    <property type="molecule type" value="Genomic_DNA"/>
</dbReference>
<keyword evidence="2" id="KW-1185">Reference proteome</keyword>
<proteinExistence type="predicted"/>
<dbReference type="AlphaFoldDB" id="A0AAV7EZ48"/>
<accession>A0AAV7EZ48</accession>